<dbReference type="AlphaFoldDB" id="A0A0F8Y2Q3"/>
<dbReference type="EMBL" id="LAZR01059412">
    <property type="protein sequence ID" value="KKK67840.1"/>
    <property type="molecule type" value="Genomic_DNA"/>
</dbReference>
<reference evidence="2" key="1">
    <citation type="journal article" date="2015" name="Nature">
        <title>Complex archaea that bridge the gap between prokaryotes and eukaryotes.</title>
        <authorList>
            <person name="Spang A."/>
            <person name="Saw J.H."/>
            <person name="Jorgensen S.L."/>
            <person name="Zaremba-Niedzwiedzka K."/>
            <person name="Martijn J."/>
            <person name="Lind A.E."/>
            <person name="van Eijk R."/>
            <person name="Schleper C."/>
            <person name="Guy L."/>
            <person name="Ettema T.J."/>
        </authorList>
    </citation>
    <scope>NUCLEOTIDE SEQUENCE</scope>
</reference>
<evidence type="ECO:0000256" key="1">
    <source>
        <dbReference type="SAM" id="MobiDB-lite"/>
    </source>
</evidence>
<feature type="region of interest" description="Disordered" evidence="1">
    <location>
        <begin position="82"/>
        <end position="116"/>
    </location>
</feature>
<comment type="caution">
    <text evidence="2">The sequence shown here is derived from an EMBL/GenBank/DDBJ whole genome shotgun (WGS) entry which is preliminary data.</text>
</comment>
<accession>A0A0F8Y2Q3</accession>
<proteinExistence type="predicted"/>
<organism evidence="2">
    <name type="scientific">marine sediment metagenome</name>
    <dbReference type="NCBI Taxonomy" id="412755"/>
    <lineage>
        <taxon>unclassified sequences</taxon>
        <taxon>metagenomes</taxon>
        <taxon>ecological metagenomes</taxon>
    </lineage>
</organism>
<name>A0A0F8Y2Q3_9ZZZZ</name>
<sequence>MLVEGVLSAMRDAVQSLNKRAHGPRDTPKNRKDILRPVKECGATLEDWRLVITRQLESIRPDQEKWAYLSLATLSVPTNFQRKLDTAPGGQSPVGHHVHTGDEDYPDPGFQDLSDV</sequence>
<gene>
    <name evidence="2" type="ORF">LCGC14_2950040</name>
</gene>
<protein>
    <submittedName>
        <fullName evidence="2">Uncharacterized protein</fullName>
    </submittedName>
</protein>
<evidence type="ECO:0000313" key="2">
    <source>
        <dbReference type="EMBL" id="KKK67840.1"/>
    </source>
</evidence>